<dbReference type="Gene3D" id="3.40.630.30">
    <property type="match status" value="1"/>
</dbReference>
<accession>A0A0W0W487</accession>
<evidence type="ECO:0000313" key="3">
    <source>
        <dbReference type="Proteomes" id="UP000054908"/>
    </source>
</evidence>
<evidence type="ECO:0000259" key="1">
    <source>
        <dbReference type="PROSITE" id="PS51186"/>
    </source>
</evidence>
<dbReference type="InterPro" id="IPR000182">
    <property type="entry name" value="GNAT_dom"/>
</dbReference>
<evidence type="ECO:0000313" key="2">
    <source>
        <dbReference type="EMBL" id="KTD27137.1"/>
    </source>
</evidence>
<dbReference type="Proteomes" id="UP000054908">
    <property type="component" value="Unassembled WGS sequence"/>
</dbReference>
<feature type="domain" description="N-acetyltransferase" evidence="1">
    <location>
        <begin position="21"/>
        <end position="172"/>
    </location>
</feature>
<reference evidence="2 3" key="1">
    <citation type="submission" date="2015-11" db="EMBL/GenBank/DDBJ databases">
        <title>Genomic analysis of 38 Legionella species identifies large and diverse effector repertoires.</title>
        <authorList>
            <person name="Burstein D."/>
            <person name="Amaro F."/>
            <person name="Zusman T."/>
            <person name="Lifshitz Z."/>
            <person name="Cohen O."/>
            <person name="Gilbert J.A."/>
            <person name="Pupko T."/>
            <person name="Shuman H.A."/>
            <person name="Segal G."/>
        </authorList>
    </citation>
    <scope>NUCLEOTIDE SEQUENCE [LARGE SCALE GENOMIC DNA]</scope>
    <source>
        <strain evidence="2 3">PX-1-G2-E2</strain>
    </source>
</reference>
<organism evidence="2 3">
    <name type="scientific">Legionella maceachernii</name>
    <dbReference type="NCBI Taxonomy" id="466"/>
    <lineage>
        <taxon>Bacteria</taxon>
        <taxon>Pseudomonadati</taxon>
        <taxon>Pseudomonadota</taxon>
        <taxon>Gammaproteobacteria</taxon>
        <taxon>Legionellales</taxon>
        <taxon>Legionellaceae</taxon>
        <taxon>Legionella</taxon>
    </lineage>
</organism>
<dbReference type="InterPro" id="IPR016181">
    <property type="entry name" value="Acyl_CoA_acyltransferase"/>
</dbReference>
<keyword evidence="3" id="KW-1185">Reference proteome</keyword>
<dbReference type="Pfam" id="PF00583">
    <property type="entry name" value="Acetyltransf_1"/>
    <property type="match status" value="1"/>
</dbReference>
<protein>
    <submittedName>
        <fullName evidence="2">GNAT family acetyltransferase</fullName>
    </submittedName>
</protein>
<gene>
    <name evidence="2" type="ORF">Lmac_1385</name>
</gene>
<name>A0A0W0W487_9GAMM</name>
<dbReference type="AlphaFoldDB" id="A0A0W0W487"/>
<dbReference type="PROSITE" id="PS51186">
    <property type="entry name" value="GNAT"/>
    <property type="match status" value="1"/>
</dbReference>
<dbReference type="STRING" id="466.Lmac_1385"/>
<dbReference type="PATRIC" id="fig|466.6.peg.1460"/>
<dbReference type="CDD" id="cd04301">
    <property type="entry name" value="NAT_SF"/>
    <property type="match status" value="1"/>
</dbReference>
<comment type="caution">
    <text evidence="2">The sequence shown here is derived from an EMBL/GenBank/DDBJ whole genome shotgun (WGS) entry which is preliminary data.</text>
</comment>
<dbReference type="RefSeq" id="WP_058452155.1">
    <property type="nucleotide sequence ID" value="NZ_CAAAIB010000013.1"/>
</dbReference>
<proteinExistence type="predicted"/>
<dbReference type="EMBL" id="LNYL01000033">
    <property type="protein sequence ID" value="KTD27137.1"/>
    <property type="molecule type" value="Genomic_DNA"/>
</dbReference>
<keyword evidence="2" id="KW-0808">Transferase</keyword>
<dbReference type="SUPFAM" id="SSF55729">
    <property type="entry name" value="Acyl-CoA N-acyltransferases (Nat)"/>
    <property type="match status" value="1"/>
</dbReference>
<dbReference type="GO" id="GO:0016747">
    <property type="term" value="F:acyltransferase activity, transferring groups other than amino-acyl groups"/>
    <property type="evidence" value="ECO:0007669"/>
    <property type="project" value="InterPro"/>
</dbReference>
<dbReference type="OrthoDB" id="8479334at2"/>
<sequence>MSKNLECQLIPATSNDYFTLQNLARFYVYDMSRYCGFLPHWECPENGLYEAYDFESYFIESHRYPFLVRVNHELAGFVLVNKMGLTADTDWNIAEFFITAKFQHRGIGQKIANQLWQQYPGKWQVSVLPQNERGLQFWRKAISEFTKNQFSETTQKVGYDPDNPRVIFNFAT</sequence>